<reference evidence="7" key="1">
    <citation type="journal article" date="2014" name="Front. Microbiol.">
        <title>High frequency of phylogenetically diverse reductive dehalogenase-homologous genes in deep subseafloor sedimentary metagenomes.</title>
        <authorList>
            <person name="Kawai M."/>
            <person name="Futagami T."/>
            <person name="Toyoda A."/>
            <person name="Takaki Y."/>
            <person name="Nishi S."/>
            <person name="Hori S."/>
            <person name="Arai W."/>
            <person name="Tsubouchi T."/>
            <person name="Morono Y."/>
            <person name="Uchiyama I."/>
            <person name="Ito T."/>
            <person name="Fujiyama A."/>
            <person name="Inagaki F."/>
            <person name="Takami H."/>
        </authorList>
    </citation>
    <scope>NUCLEOTIDE SEQUENCE</scope>
    <source>
        <strain evidence="7">Expedition CK06-06</strain>
    </source>
</reference>
<dbReference type="GO" id="GO:0005524">
    <property type="term" value="F:ATP binding"/>
    <property type="evidence" value="ECO:0007669"/>
    <property type="project" value="UniProtKB-KW"/>
</dbReference>
<dbReference type="GO" id="GO:0005978">
    <property type="term" value="P:glycogen biosynthetic process"/>
    <property type="evidence" value="ECO:0007669"/>
    <property type="project" value="InterPro"/>
</dbReference>
<dbReference type="InterPro" id="IPR005835">
    <property type="entry name" value="NTP_transferase_dom"/>
</dbReference>
<keyword evidence="4" id="KW-0547">Nucleotide-binding</keyword>
<keyword evidence="3" id="KW-0548">Nucleotidyltransferase</keyword>
<dbReference type="InterPro" id="IPR029044">
    <property type="entry name" value="Nucleotide-diphossugar_trans"/>
</dbReference>
<evidence type="ECO:0000256" key="4">
    <source>
        <dbReference type="ARBA" id="ARBA00022741"/>
    </source>
</evidence>
<accession>X0YYV3</accession>
<dbReference type="CDD" id="cd02508">
    <property type="entry name" value="ADP_Glucose_PP"/>
    <property type="match status" value="1"/>
</dbReference>
<dbReference type="AlphaFoldDB" id="X0YYV3"/>
<comment type="similarity">
    <text evidence="1">Belongs to the bacterial/plant glucose-1-phosphate adenylyltransferase family.</text>
</comment>
<dbReference type="InterPro" id="IPR005836">
    <property type="entry name" value="ADP_Glu_pyroP_CS"/>
</dbReference>
<dbReference type="EMBL" id="BARS01041124">
    <property type="protein sequence ID" value="GAG41661.1"/>
    <property type="molecule type" value="Genomic_DNA"/>
</dbReference>
<dbReference type="Gene3D" id="3.90.550.10">
    <property type="entry name" value="Spore Coat Polysaccharide Biosynthesis Protein SpsA, Chain A"/>
    <property type="match status" value="1"/>
</dbReference>
<keyword evidence="2" id="KW-0808">Transferase</keyword>
<dbReference type="PANTHER" id="PTHR43523">
    <property type="entry name" value="GLUCOSE-1-PHOSPHATE ADENYLYLTRANSFERASE-RELATED"/>
    <property type="match status" value="1"/>
</dbReference>
<evidence type="ECO:0000256" key="2">
    <source>
        <dbReference type="ARBA" id="ARBA00022679"/>
    </source>
</evidence>
<keyword evidence="5" id="KW-0067">ATP-binding</keyword>
<evidence type="ECO:0000256" key="3">
    <source>
        <dbReference type="ARBA" id="ARBA00022695"/>
    </source>
</evidence>
<evidence type="ECO:0000259" key="6">
    <source>
        <dbReference type="Pfam" id="PF00483"/>
    </source>
</evidence>
<feature type="domain" description="Nucleotidyl transferase" evidence="6">
    <location>
        <begin position="8"/>
        <end position="187"/>
    </location>
</feature>
<dbReference type="SUPFAM" id="SSF53448">
    <property type="entry name" value="Nucleotide-diphospho-sugar transferases"/>
    <property type="match status" value="1"/>
</dbReference>
<dbReference type="Pfam" id="PF00483">
    <property type="entry name" value="NTP_transferase"/>
    <property type="match status" value="1"/>
</dbReference>
<dbReference type="PROSITE" id="PS00809">
    <property type="entry name" value="ADP_GLC_PYROPHOSPH_2"/>
    <property type="match status" value="1"/>
</dbReference>
<proteinExistence type="inferred from homology"/>
<protein>
    <recommendedName>
        <fullName evidence="6">Nucleotidyl transferase domain-containing protein</fullName>
    </recommendedName>
</protein>
<name>X0YYV3_9ZZZZ</name>
<sequence length="203" mass="23205">MKDVICFILGGGKGLRLFPLTKMRSKPAVPIAGKYRLIDIPISNCLNSNLKKILVITQYNSASLNNHIARTFRFDYFSEGFIEIVNAEQTLDRSVWFQGTADAVRQCLRHIDHHRGDFILILSGDQLYNMDLNDLFFHHIDTRADITVATTPVKIKKASSFGLMIVNEKKEIVEFMEKPPLEDLKKLMDKNEKLVQEGILPQK</sequence>
<organism evidence="7">
    <name type="scientific">marine sediment metagenome</name>
    <dbReference type="NCBI Taxonomy" id="412755"/>
    <lineage>
        <taxon>unclassified sequences</taxon>
        <taxon>metagenomes</taxon>
        <taxon>ecological metagenomes</taxon>
    </lineage>
</organism>
<gene>
    <name evidence="7" type="ORF">S01H1_62593</name>
</gene>
<feature type="non-terminal residue" evidence="7">
    <location>
        <position position="203"/>
    </location>
</feature>
<evidence type="ECO:0000313" key="7">
    <source>
        <dbReference type="EMBL" id="GAG41661.1"/>
    </source>
</evidence>
<dbReference type="InterPro" id="IPR011831">
    <property type="entry name" value="ADP-Glc_PPase"/>
</dbReference>
<dbReference type="PANTHER" id="PTHR43523:SF12">
    <property type="entry name" value="GLUCOSE-1-PHOSPHATE ADENYLYLTRANSFERASE LARGE SUBUNIT 1, CHLOROPLASTIC-RELATED"/>
    <property type="match status" value="1"/>
</dbReference>
<dbReference type="GO" id="GO:0008878">
    <property type="term" value="F:glucose-1-phosphate adenylyltransferase activity"/>
    <property type="evidence" value="ECO:0007669"/>
    <property type="project" value="InterPro"/>
</dbReference>
<evidence type="ECO:0000256" key="1">
    <source>
        <dbReference type="ARBA" id="ARBA00010443"/>
    </source>
</evidence>
<comment type="caution">
    <text evidence="7">The sequence shown here is derived from an EMBL/GenBank/DDBJ whole genome shotgun (WGS) entry which is preliminary data.</text>
</comment>
<evidence type="ECO:0000256" key="5">
    <source>
        <dbReference type="ARBA" id="ARBA00022840"/>
    </source>
</evidence>